<dbReference type="InterPro" id="IPR023393">
    <property type="entry name" value="START-like_dom_sf"/>
</dbReference>
<reference evidence="1 2" key="1">
    <citation type="journal article" date="2018" name="PLoS ONE">
        <title>The draft genome of Kipferlia bialata reveals reductive genome evolution in fornicate parasites.</title>
        <authorList>
            <person name="Tanifuji G."/>
            <person name="Takabayashi S."/>
            <person name="Kume K."/>
            <person name="Takagi M."/>
            <person name="Nakayama T."/>
            <person name="Kamikawa R."/>
            <person name="Inagaki Y."/>
            <person name="Hashimoto T."/>
        </authorList>
    </citation>
    <scope>NUCLEOTIDE SEQUENCE [LARGE SCALE GENOMIC DNA]</scope>
    <source>
        <strain evidence="1">NY0173</strain>
    </source>
</reference>
<dbReference type="SUPFAM" id="SSF55961">
    <property type="entry name" value="Bet v1-like"/>
    <property type="match status" value="1"/>
</dbReference>
<organism evidence="1 2">
    <name type="scientific">Kipferlia bialata</name>
    <dbReference type="NCBI Taxonomy" id="797122"/>
    <lineage>
        <taxon>Eukaryota</taxon>
        <taxon>Metamonada</taxon>
        <taxon>Carpediemonas-like organisms</taxon>
        <taxon>Kipferlia</taxon>
    </lineage>
</organism>
<gene>
    <name evidence="1" type="ORF">KIPB_011449</name>
</gene>
<evidence type="ECO:0000313" key="2">
    <source>
        <dbReference type="Proteomes" id="UP000265618"/>
    </source>
</evidence>
<keyword evidence="2" id="KW-1185">Reference proteome</keyword>
<dbReference type="Gene3D" id="3.30.530.20">
    <property type="match status" value="1"/>
</dbReference>
<dbReference type="Proteomes" id="UP000265618">
    <property type="component" value="Unassembled WGS sequence"/>
</dbReference>
<name>A0A9K3D7J5_9EUKA</name>
<protein>
    <submittedName>
        <fullName evidence="1">Uncharacterized protein</fullName>
    </submittedName>
</protein>
<comment type="caution">
    <text evidence="1">The sequence shown here is derived from an EMBL/GenBank/DDBJ whole genome shotgun (WGS) entry which is preliminary data.</text>
</comment>
<dbReference type="AlphaFoldDB" id="A0A9K3D7J5"/>
<proteinExistence type="predicted"/>
<accession>A0A9K3D7J5</accession>
<dbReference type="EMBL" id="BDIP01004653">
    <property type="protein sequence ID" value="GIQ89065.1"/>
    <property type="molecule type" value="Genomic_DNA"/>
</dbReference>
<sequence>MPALDTTTNELLEAAEVQALRNVETLPWNKTDTKNDVDIYLTSVPGSKYAAVMGKGQVAAPVDDVVASLCRCELSREESKKLKLDVAFRTIVAKLDNEGMILYFEVPSPVKLIKGRTFLLARKVTRHAGGKKVYLTHTSVEHPK</sequence>
<evidence type="ECO:0000313" key="1">
    <source>
        <dbReference type="EMBL" id="GIQ89065.1"/>
    </source>
</evidence>